<name>A0A645CQ52_9ZZZZ</name>
<dbReference type="InterPro" id="IPR000917">
    <property type="entry name" value="Sulfatase_N"/>
</dbReference>
<accession>A0A645CQ52</accession>
<comment type="caution">
    <text evidence="4">The sequence shown here is derived from an EMBL/GenBank/DDBJ whole genome shotgun (WGS) entry which is preliminary data.</text>
</comment>
<feature type="domain" description="Sulfatase N-terminal" evidence="3">
    <location>
        <begin position="46"/>
        <end position="221"/>
    </location>
</feature>
<dbReference type="PANTHER" id="PTHR45953">
    <property type="entry name" value="IDURONATE 2-SULFATASE"/>
    <property type="match status" value="1"/>
</dbReference>
<keyword evidence="2 4" id="KW-0378">Hydrolase</keyword>
<organism evidence="4">
    <name type="scientific">bioreactor metagenome</name>
    <dbReference type="NCBI Taxonomy" id="1076179"/>
    <lineage>
        <taxon>unclassified sequences</taxon>
        <taxon>metagenomes</taxon>
        <taxon>ecological metagenomes</taxon>
    </lineage>
</organism>
<evidence type="ECO:0000256" key="2">
    <source>
        <dbReference type="ARBA" id="ARBA00022801"/>
    </source>
</evidence>
<proteinExistence type="predicted"/>
<dbReference type="AlphaFoldDB" id="A0A645CQ52"/>
<dbReference type="GO" id="GO:0046872">
    <property type="term" value="F:metal ion binding"/>
    <property type="evidence" value="ECO:0007669"/>
    <property type="project" value="UniProtKB-KW"/>
</dbReference>
<protein>
    <submittedName>
        <fullName evidence="4">Arylsulfatase</fullName>
        <ecNumber evidence="4">3.1.6.1</ecNumber>
    </submittedName>
</protein>
<sequence length="350" mass="40414">MSDYRKWFNIQAFGLNPDSTNIGWNAHAAKEYALPEELRPTAWTGDRAVELIRGYTSEQPLFLKVSFARPHSPYDPPKRFVDLYKDKKILAPVVGNWVKQLEVSTDPEENPEAAIGNFGVAYAQNSRKYYYAAITFIDEQIGRIIDELKSKDMYDNALICFVSDHGDMLGDHYLWRKTYAYEGSAAIPFIVKLPKDTPCKLKEGEEVDVPVELRDLLPTFLVINGMEIPKDMDGLSLLEPMQKEKYSWRKYIDIEHAATYWDNNYWCALTDGKIKYVWYFRSGEEQLFDLSKDPYELQNLAEKKSSQKSLEATKQAMAEHLAERGEGWVKNGKLVVREKSLLYSPNYPKD</sequence>
<dbReference type="Gene3D" id="3.40.720.10">
    <property type="entry name" value="Alkaline Phosphatase, subunit A"/>
    <property type="match status" value="1"/>
</dbReference>
<evidence type="ECO:0000313" key="4">
    <source>
        <dbReference type="EMBL" id="MPM79041.1"/>
    </source>
</evidence>
<dbReference type="EC" id="3.1.6.1" evidence="4"/>
<dbReference type="GO" id="GO:0004065">
    <property type="term" value="F:arylsulfatase activity"/>
    <property type="evidence" value="ECO:0007669"/>
    <property type="project" value="UniProtKB-EC"/>
</dbReference>
<evidence type="ECO:0000256" key="1">
    <source>
        <dbReference type="ARBA" id="ARBA00022723"/>
    </source>
</evidence>
<gene>
    <name evidence="4" type="ORF">SDC9_126072</name>
</gene>
<dbReference type="SUPFAM" id="SSF53649">
    <property type="entry name" value="Alkaline phosphatase-like"/>
    <property type="match status" value="1"/>
</dbReference>
<dbReference type="EMBL" id="VSSQ01029074">
    <property type="protein sequence ID" value="MPM79041.1"/>
    <property type="molecule type" value="Genomic_DNA"/>
</dbReference>
<reference evidence="4" key="1">
    <citation type="submission" date="2019-08" db="EMBL/GenBank/DDBJ databases">
        <authorList>
            <person name="Kucharzyk K."/>
            <person name="Murdoch R.W."/>
            <person name="Higgins S."/>
            <person name="Loffler F."/>
        </authorList>
    </citation>
    <scope>NUCLEOTIDE SEQUENCE</scope>
</reference>
<dbReference type="GO" id="GO:0005737">
    <property type="term" value="C:cytoplasm"/>
    <property type="evidence" value="ECO:0007669"/>
    <property type="project" value="TreeGrafter"/>
</dbReference>
<dbReference type="PANTHER" id="PTHR45953:SF1">
    <property type="entry name" value="IDURONATE 2-SULFATASE"/>
    <property type="match status" value="1"/>
</dbReference>
<dbReference type="InterPro" id="IPR017850">
    <property type="entry name" value="Alkaline_phosphatase_core_sf"/>
</dbReference>
<keyword evidence="1" id="KW-0479">Metal-binding</keyword>
<evidence type="ECO:0000259" key="3">
    <source>
        <dbReference type="Pfam" id="PF00884"/>
    </source>
</evidence>
<dbReference type="Pfam" id="PF00884">
    <property type="entry name" value="Sulfatase"/>
    <property type="match status" value="1"/>
</dbReference>